<dbReference type="InterPro" id="IPR001387">
    <property type="entry name" value="Cro/C1-type_HTH"/>
</dbReference>
<dbReference type="PROSITE" id="PS50005">
    <property type="entry name" value="TPR"/>
    <property type="match status" value="1"/>
</dbReference>
<dbReference type="Pfam" id="PF13424">
    <property type="entry name" value="TPR_12"/>
    <property type="match status" value="1"/>
</dbReference>
<dbReference type="PANTHER" id="PTHR10098">
    <property type="entry name" value="RAPSYN-RELATED"/>
    <property type="match status" value="1"/>
</dbReference>
<proteinExistence type="predicted"/>
<feature type="repeat" description="TPR" evidence="1">
    <location>
        <begin position="241"/>
        <end position="274"/>
    </location>
</feature>
<gene>
    <name evidence="3" type="ORF">ACFSOY_08605</name>
</gene>
<feature type="domain" description="HTH cro/C1-type" evidence="2">
    <location>
        <begin position="14"/>
        <end position="69"/>
    </location>
</feature>
<organism evidence="3 4">
    <name type="scientific">Tumebacillus lipolyticus</name>
    <dbReference type="NCBI Taxonomy" id="1280370"/>
    <lineage>
        <taxon>Bacteria</taxon>
        <taxon>Bacillati</taxon>
        <taxon>Bacillota</taxon>
        <taxon>Bacilli</taxon>
        <taxon>Bacillales</taxon>
        <taxon>Alicyclobacillaceae</taxon>
        <taxon>Tumebacillus</taxon>
    </lineage>
</organism>
<accession>A0ABW4ZXA2</accession>
<dbReference type="EMBL" id="JBHUIO010000005">
    <property type="protein sequence ID" value="MFD2170056.1"/>
    <property type="molecule type" value="Genomic_DNA"/>
</dbReference>
<evidence type="ECO:0000256" key="1">
    <source>
        <dbReference type="PROSITE-ProRule" id="PRU00339"/>
    </source>
</evidence>
<dbReference type="PROSITE" id="PS50943">
    <property type="entry name" value="HTH_CROC1"/>
    <property type="match status" value="1"/>
</dbReference>
<dbReference type="Gene3D" id="1.25.40.10">
    <property type="entry name" value="Tetratricopeptide repeat domain"/>
    <property type="match status" value="2"/>
</dbReference>
<dbReference type="InterPro" id="IPR019734">
    <property type="entry name" value="TPR_rpt"/>
</dbReference>
<dbReference type="SMART" id="SM00530">
    <property type="entry name" value="HTH_XRE"/>
    <property type="match status" value="1"/>
</dbReference>
<protein>
    <submittedName>
        <fullName evidence="3">Tetratricopeptide repeat protein</fullName>
    </submittedName>
</protein>
<sequence length="444" mass="50980">METNMNLGEIGNRIRFLRKEKGLSQRELAVGVCSESALSQIENGNYPSMPSNAILQGLCEKLDTSFGELLNRIASRKSIETDVLLDYVKGLIHRREFQSAIQILDEVGTRSLHKYQKIDLIICFSDCHIGVSEMERAIALLSNLHQELEADRETDPKVLATVFNKLGIAWQRARNLVNAYNYYTRAYQNSLRFPEPDILCGNISYNLGNSCRWLRLDNEARTYLEHAIKVYEKATDPKKLADAYFVLGIVYKNQEQYVNAGEYFKKALVLYETLEIVEWVLEAKHHYAFFVQSQQSPEEAIPNLIEAANEYERIKDKRNQAYLYAQVCVLYQHVDDFEQAKQYISSALDLFTRDEAEGEAKYAYVYRVFSNYLIDIKEYAMSIEYSVISSEIFGKMGLEKESADSLEAAVIAYKAQGNLAQALEFSEKRNRLLRNPAVLFVTPK</sequence>
<keyword evidence="4" id="KW-1185">Reference proteome</keyword>
<dbReference type="Proteomes" id="UP001597343">
    <property type="component" value="Unassembled WGS sequence"/>
</dbReference>
<dbReference type="InterPro" id="IPR011990">
    <property type="entry name" value="TPR-like_helical_dom_sf"/>
</dbReference>
<evidence type="ECO:0000259" key="2">
    <source>
        <dbReference type="PROSITE" id="PS50943"/>
    </source>
</evidence>
<dbReference type="SUPFAM" id="SSF47413">
    <property type="entry name" value="lambda repressor-like DNA-binding domains"/>
    <property type="match status" value="1"/>
</dbReference>
<comment type="caution">
    <text evidence="3">The sequence shown here is derived from an EMBL/GenBank/DDBJ whole genome shotgun (WGS) entry which is preliminary data.</text>
</comment>
<keyword evidence="1" id="KW-0802">TPR repeat</keyword>
<dbReference type="SUPFAM" id="SSF48452">
    <property type="entry name" value="TPR-like"/>
    <property type="match status" value="1"/>
</dbReference>
<name>A0ABW4ZXA2_9BACL</name>
<reference evidence="4" key="1">
    <citation type="journal article" date="2019" name="Int. J. Syst. Evol. Microbiol.">
        <title>The Global Catalogue of Microorganisms (GCM) 10K type strain sequencing project: providing services to taxonomists for standard genome sequencing and annotation.</title>
        <authorList>
            <consortium name="The Broad Institute Genomics Platform"/>
            <consortium name="The Broad Institute Genome Sequencing Center for Infectious Disease"/>
            <person name="Wu L."/>
            <person name="Ma J."/>
        </authorList>
    </citation>
    <scope>NUCLEOTIDE SEQUENCE [LARGE SCALE GENOMIC DNA]</scope>
    <source>
        <strain evidence="4">CGMCC 1.13574</strain>
    </source>
</reference>
<dbReference type="SMART" id="SM00028">
    <property type="entry name" value="TPR"/>
    <property type="match status" value="4"/>
</dbReference>
<dbReference type="InterPro" id="IPR010982">
    <property type="entry name" value="Lambda_DNA-bd_dom_sf"/>
</dbReference>
<dbReference type="CDD" id="cd00093">
    <property type="entry name" value="HTH_XRE"/>
    <property type="match status" value="1"/>
</dbReference>
<evidence type="ECO:0000313" key="4">
    <source>
        <dbReference type="Proteomes" id="UP001597343"/>
    </source>
</evidence>
<dbReference type="Pfam" id="PF01381">
    <property type="entry name" value="HTH_3"/>
    <property type="match status" value="1"/>
</dbReference>
<dbReference type="RefSeq" id="WP_386045691.1">
    <property type="nucleotide sequence ID" value="NZ_JBHUIO010000005.1"/>
</dbReference>
<evidence type="ECO:0000313" key="3">
    <source>
        <dbReference type="EMBL" id="MFD2170056.1"/>
    </source>
</evidence>